<keyword evidence="4 6" id="KW-0067">ATP-binding</keyword>
<dbReference type="PANTHER" id="PTHR42734:SF5">
    <property type="entry name" value="IRON TRANSPORT SYSTEM ATP-BINDING PROTEIN HI_0361-RELATED"/>
    <property type="match status" value="1"/>
</dbReference>
<organism evidence="6 7">
    <name type="scientific">Planktothrix serta PCC 8927</name>
    <dbReference type="NCBI Taxonomy" id="671068"/>
    <lineage>
        <taxon>Bacteria</taxon>
        <taxon>Bacillati</taxon>
        <taxon>Cyanobacteriota</taxon>
        <taxon>Cyanophyceae</taxon>
        <taxon>Oscillatoriophycideae</taxon>
        <taxon>Oscillatoriales</taxon>
        <taxon>Microcoleaceae</taxon>
        <taxon>Planktothrix</taxon>
    </lineage>
</organism>
<protein>
    <submittedName>
        <fullName evidence="6">ABC transporter ATP-binding protein in ycf23-apcF intergenic region</fullName>
    </submittedName>
</protein>
<keyword evidence="2" id="KW-0813">Transport</keyword>
<dbReference type="InterPro" id="IPR050153">
    <property type="entry name" value="Metal_Ion_Import_ABC"/>
</dbReference>
<dbReference type="GO" id="GO:0005524">
    <property type="term" value="F:ATP binding"/>
    <property type="evidence" value="ECO:0007669"/>
    <property type="project" value="UniProtKB-KW"/>
</dbReference>
<dbReference type="AlphaFoldDB" id="A0A7Z9BM19"/>
<accession>A0A7Z9BM19</accession>
<keyword evidence="7" id="KW-1185">Reference proteome</keyword>
<evidence type="ECO:0000256" key="3">
    <source>
        <dbReference type="ARBA" id="ARBA00022741"/>
    </source>
</evidence>
<sequence length="259" mass="29050">MEQTAMNTLKFPHPVNADLTIHHLSVNYRGVEALRDICLDIQPGRLTGIIGPNGAGKSTLMKAMLGLVNLETGSVVYNNKPLSQQRQRVAYVPQRSQIDWDYPATVWDVVIMGRVRKTGWLRPFSGVSRRIATQALERVGMVEYKNRPIGQLSGGQQQRVFLARSLAQEAEIFCFDEPFVGIDQKTEAVIFSLFRELATSGKIVIVINHDLGESIVNFDDLILLNQEVIATGNRQQVLKEDYLQQAYGGRVFFFAEKVA</sequence>
<dbReference type="EMBL" id="CZCU02000099">
    <property type="protein sequence ID" value="VXD13734.1"/>
    <property type="molecule type" value="Genomic_DNA"/>
</dbReference>
<feature type="domain" description="ABC transporter" evidence="5">
    <location>
        <begin position="19"/>
        <end position="251"/>
    </location>
</feature>
<dbReference type="Proteomes" id="UP000184550">
    <property type="component" value="Unassembled WGS sequence"/>
</dbReference>
<evidence type="ECO:0000256" key="2">
    <source>
        <dbReference type="ARBA" id="ARBA00022448"/>
    </source>
</evidence>
<dbReference type="InterPro" id="IPR017871">
    <property type="entry name" value="ABC_transporter-like_CS"/>
</dbReference>
<proteinExistence type="inferred from homology"/>
<dbReference type="InterPro" id="IPR027417">
    <property type="entry name" value="P-loop_NTPase"/>
</dbReference>
<dbReference type="PROSITE" id="PS00211">
    <property type="entry name" value="ABC_TRANSPORTER_1"/>
    <property type="match status" value="1"/>
</dbReference>
<comment type="similarity">
    <text evidence="1">Belongs to the ABC transporter superfamily.</text>
</comment>
<dbReference type="GO" id="GO:0016887">
    <property type="term" value="F:ATP hydrolysis activity"/>
    <property type="evidence" value="ECO:0007669"/>
    <property type="project" value="InterPro"/>
</dbReference>
<dbReference type="FunFam" id="3.40.50.300:FF:000134">
    <property type="entry name" value="Iron-enterobactin ABC transporter ATP-binding protein"/>
    <property type="match status" value="1"/>
</dbReference>
<dbReference type="Gene3D" id="3.40.50.300">
    <property type="entry name" value="P-loop containing nucleotide triphosphate hydrolases"/>
    <property type="match status" value="1"/>
</dbReference>
<dbReference type="InterPro" id="IPR003439">
    <property type="entry name" value="ABC_transporter-like_ATP-bd"/>
</dbReference>
<dbReference type="SMART" id="SM00382">
    <property type="entry name" value="AAA"/>
    <property type="match status" value="1"/>
</dbReference>
<dbReference type="InterPro" id="IPR003593">
    <property type="entry name" value="AAA+_ATPase"/>
</dbReference>
<evidence type="ECO:0000259" key="5">
    <source>
        <dbReference type="PROSITE" id="PS50893"/>
    </source>
</evidence>
<evidence type="ECO:0000313" key="7">
    <source>
        <dbReference type="Proteomes" id="UP000184550"/>
    </source>
</evidence>
<evidence type="ECO:0000313" key="6">
    <source>
        <dbReference type="EMBL" id="VXD13734.1"/>
    </source>
</evidence>
<reference evidence="6" key="1">
    <citation type="submission" date="2019-10" db="EMBL/GenBank/DDBJ databases">
        <authorList>
            <consortium name="Genoscope - CEA"/>
            <person name="William W."/>
        </authorList>
    </citation>
    <scope>NUCLEOTIDE SEQUENCE [LARGE SCALE GENOMIC DNA]</scope>
    <source>
        <strain evidence="6">BBR_PRJEB10992</strain>
    </source>
</reference>
<evidence type="ECO:0000256" key="4">
    <source>
        <dbReference type="ARBA" id="ARBA00022840"/>
    </source>
</evidence>
<name>A0A7Z9BM19_9CYAN</name>
<dbReference type="PANTHER" id="PTHR42734">
    <property type="entry name" value="METAL TRANSPORT SYSTEM ATP-BINDING PROTEIN TM_0124-RELATED"/>
    <property type="match status" value="1"/>
</dbReference>
<gene>
    <name evidence="6" type="ORF">PL8927_270120</name>
</gene>
<keyword evidence="3" id="KW-0547">Nucleotide-binding</keyword>
<comment type="caution">
    <text evidence="6">The sequence shown here is derived from an EMBL/GenBank/DDBJ whole genome shotgun (WGS) entry which is preliminary data.</text>
</comment>
<evidence type="ECO:0000256" key="1">
    <source>
        <dbReference type="ARBA" id="ARBA00005417"/>
    </source>
</evidence>
<dbReference type="Pfam" id="PF00005">
    <property type="entry name" value="ABC_tran"/>
    <property type="match status" value="1"/>
</dbReference>
<dbReference type="PROSITE" id="PS50893">
    <property type="entry name" value="ABC_TRANSPORTER_2"/>
    <property type="match status" value="1"/>
</dbReference>
<dbReference type="SUPFAM" id="SSF52540">
    <property type="entry name" value="P-loop containing nucleoside triphosphate hydrolases"/>
    <property type="match status" value="1"/>
</dbReference>
<dbReference type="CDD" id="cd03235">
    <property type="entry name" value="ABC_Metallic_Cations"/>
    <property type="match status" value="1"/>
</dbReference>